<accession>A0ABS7J923</accession>
<dbReference type="RefSeq" id="WP_221560155.1">
    <property type="nucleotide sequence ID" value="NZ_JAIGNO010000014.1"/>
</dbReference>
<protein>
    <recommendedName>
        <fullName evidence="3">Type II toxin-antitoxin system Phd/YefM family antitoxin</fullName>
    </recommendedName>
</protein>
<keyword evidence="2" id="KW-1185">Reference proteome</keyword>
<comment type="caution">
    <text evidence="1">The sequence shown here is derived from an EMBL/GenBank/DDBJ whole genome shotgun (WGS) entry which is preliminary data.</text>
</comment>
<organism evidence="1 2">
    <name type="scientific">Qipengyuania qiaonensis</name>
    <dbReference type="NCBI Taxonomy" id="2867240"/>
    <lineage>
        <taxon>Bacteria</taxon>
        <taxon>Pseudomonadati</taxon>
        <taxon>Pseudomonadota</taxon>
        <taxon>Alphaproteobacteria</taxon>
        <taxon>Sphingomonadales</taxon>
        <taxon>Erythrobacteraceae</taxon>
        <taxon>Qipengyuania</taxon>
    </lineage>
</organism>
<dbReference type="EMBL" id="JAIGNO010000014">
    <property type="protein sequence ID" value="MBX7483819.1"/>
    <property type="molecule type" value="Genomic_DNA"/>
</dbReference>
<sequence>MRKLTYRTVDREALCRDLDDVLADAAIRPVGIEVDDSGLPSFILLSRGEYEALMRFCNGRIRELLDDEQFASGLTSPTRIE</sequence>
<evidence type="ECO:0000313" key="2">
    <source>
        <dbReference type="Proteomes" id="UP000755104"/>
    </source>
</evidence>
<name>A0ABS7J923_9SPHN</name>
<dbReference type="Proteomes" id="UP000755104">
    <property type="component" value="Unassembled WGS sequence"/>
</dbReference>
<evidence type="ECO:0000313" key="1">
    <source>
        <dbReference type="EMBL" id="MBX7483819.1"/>
    </source>
</evidence>
<gene>
    <name evidence="1" type="ORF">K3174_14910</name>
</gene>
<proteinExistence type="predicted"/>
<reference evidence="1 2" key="1">
    <citation type="submission" date="2021-08" db="EMBL/GenBank/DDBJ databases">
        <title>Comparative Genomics Analysis of the Genus Qipengyuania Reveals Extensive Genetic Diversity and Metabolic Versatility, Including the Description of Fifteen Novel Species.</title>
        <authorList>
            <person name="Liu Y."/>
        </authorList>
    </citation>
    <scope>NUCLEOTIDE SEQUENCE [LARGE SCALE GENOMIC DNA]</scope>
    <source>
        <strain evidence="1 2">6D47A</strain>
    </source>
</reference>
<evidence type="ECO:0008006" key="3">
    <source>
        <dbReference type="Google" id="ProtNLM"/>
    </source>
</evidence>